<sequence>MRNKAILGQLVGMPRTTRIDSFHDLSHLHPDVHLLSNDEYHIMFTSAGGGYSRWKDISVTRWRDDATCNNWGSFCYIRDLSSGKVWSTTYQPTLKQGDVYETVFSEGQALIRRLDYGISIETEIAVSPFDDVDLRRISISNQSLDKRAIEITSYAEIVLTSHAADSAHPAFEKLFVETEILPAQQAILCARRVSGAKDQPASTFHLLQASKPALGNLSYNTDRADFIGRGRTVEHPQAMDPGATLSGRSGAVLDAAVSIRYPIELEPGETVVVRWLCGVMPTRDACLQSIERYQSGAAADQILVDAAKRGQETLHRLGASQTEAQLYAELASSLIYANASMRADPDIIAHNNQGQSALWAYSISGDLPIALLQVKCPADGDVVRAFVQAHAFWRSHGLKVDTLFLSEGEGHAASLADLQALLRNASKACNTAELMNQPGGLWVLDGDKVALSDHILLQTASRIVMHDGEGSLSQQLASRRATEVPSPVAADRHAGNADNATESLQVTARELLVDCGLGGFSPDGREYVITIMPEQMTPAPWINVLANPSFGSLISESGSANTWSENAQTHRLTPWSNDPVGDANTEAYYIRDEDSGKFWSPTLLPTPGASPYVTRHGFGYSVFEHSEHGIESELSVYVAIDAQIKFAVLKLHNTTTVVRRLSVTAYVEWVLGDEHAKTSMFVGTAIDTGSGAIFARNAYNTDFAGRVAFLDVDGIAKASVCGDRLAFLGRNGTLCNPAAMSEPLLCGAVGFALDPCAAIRVPQTLAAGQTCELIFRLGAAESDAAASSLVQRWRGAAAAQEALDAVTRFWTQTLGVVQVETPDPALNVLANGWLVYQVLACRLWARTAFYQSSGAFGFRDQLQDVMALVHATPDLVREHLLRCASRQFPEGDVQHWWHPPGGRGIRTRCSDDALWLPLATCRYVEVTGDHGVLDVVVPFLEGAVLKPDAVSDYALPTRSEQKASLYTHCVRAIEHGLRFGEHGLPLMGSGDWNDGMNLVGVGGKGESVWLGFFLYTVLSQFRDVARQRGDAKFANHCEGEAKRLRNAIEQHGWDGDWYRRGWFDDGSPLGTSSNTECQIDSIAQSWAVLSGAAETTRGRCAMHAVDTRLVRRDAALIELLAPPFNHSDPSPGYIQGYVSGVRENGGQYTHGAVWTAMAFAALGDAARAWELFNMLNPIQHANSPEAIAVYKTEPYVMASDVYAYAPHIGRGGWTWYTGSAGWMYRFILESLLGLKRVGDQLRFIPCMPQSWTSFQVHYRYLKTTYHITVQKSAAIEGEPRWSIDGVDRPGAVLALLDDGLEHRVSVQCPTQQEPH</sequence>
<evidence type="ECO:0000259" key="3">
    <source>
        <dbReference type="Pfam" id="PF06165"/>
    </source>
</evidence>
<accession>A0A238DA02</accession>
<dbReference type="Gene3D" id="2.60.420.10">
    <property type="entry name" value="Maltose phosphorylase, domain 3"/>
    <property type="match status" value="1"/>
</dbReference>
<dbReference type="SUPFAM" id="SSF48208">
    <property type="entry name" value="Six-hairpin glycosidases"/>
    <property type="match status" value="1"/>
</dbReference>
<dbReference type="Pfam" id="PF17167">
    <property type="entry name" value="Glyco_hydro_94"/>
    <property type="match status" value="1"/>
</dbReference>
<dbReference type="InterPro" id="IPR037018">
    <property type="entry name" value="GH65_N"/>
</dbReference>
<keyword evidence="1 5" id="KW-0328">Glycosyltransferase</keyword>
<dbReference type="Proteomes" id="UP000214566">
    <property type="component" value="Unassembled WGS sequence"/>
</dbReference>
<dbReference type="SMART" id="SM01068">
    <property type="entry name" value="CBM_X"/>
    <property type="match status" value="2"/>
</dbReference>
<dbReference type="GO" id="GO:0005975">
    <property type="term" value="P:carbohydrate metabolic process"/>
    <property type="evidence" value="ECO:0007669"/>
    <property type="project" value="InterPro"/>
</dbReference>
<dbReference type="InterPro" id="IPR012341">
    <property type="entry name" value="6hp_glycosidase-like_sf"/>
</dbReference>
<organism evidence="5 6">
    <name type="scientific">Thiomonas delicata</name>
    <name type="common">Thiomonas cuprina</name>
    <dbReference type="NCBI Taxonomy" id="364030"/>
    <lineage>
        <taxon>Bacteria</taxon>
        <taxon>Pseudomonadati</taxon>
        <taxon>Pseudomonadota</taxon>
        <taxon>Betaproteobacteria</taxon>
        <taxon>Burkholderiales</taxon>
        <taxon>Thiomonas</taxon>
    </lineage>
</organism>
<dbReference type="InterPro" id="IPR052047">
    <property type="entry name" value="GH94_Enzymes"/>
</dbReference>
<dbReference type="GO" id="GO:0047738">
    <property type="term" value="F:cellobiose phosphorylase activity"/>
    <property type="evidence" value="ECO:0007669"/>
    <property type="project" value="UniProtKB-EC"/>
</dbReference>
<feature type="domain" description="Glycosyl hydrolase 94 supersandwich" evidence="3">
    <location>
        <begin position="525"/>
        <end position="794"/>
    </location>
</feature>
<dbReference type="PANTHER" id="PTHR37469:SF2">
    <property type="entry name" value="CELLOBIONIC ACID PHOSPHORYLASE"/>
    <property type="match status" value="1"/>
</dbReference>
<keyword evidence="6" id="KW-1185">Reference proteome</keyword>
<dbReference type="Gene3D" id="2.70.98.40">
    <property type="entry name" value="Glycoside hydrolase, family 65, N-terminal domain"/>
    <property type="match status" value="2"/>
</dbReference>
<feature type="domain" description="Glycosyl hydrolase 94 catalytic" evidence="4">
    <location>
        <begin position="809"/>
        <end position="1233"/>
    </location>
</feature>
<dbReference type="Pfam" id="PF06165">
    <property type="entry name" value="GH94_b-supersand"/>
    <property type="match status" value="2"/>
</dbReference>
<evidence type="ECO:0000313" key="5">
    <source>
        <dbReference type="EMBL" id="SBP90137.1"/>
    </source>
</evidence>
<dbReference type="PANTHER" id="PTHR37469">
    <property type="entry name" value="CELLOBIONIC ACID PHOSPHORYLASE-RELATED"/>
    <property type="match status" value="1"/>
</dbReference>
<keyword evidence="2 5" id="KW-0808">Transferase</keyword>
<evidence type="ECO:0000256" key="2">
    <source>
        <dbReference type="ARBA" id="ARBA00022679"/>
    </source>
</evidence>
<reference evidence="5 6" key="1">
    <citation type="submission" date="2016-06" db="EMBL/GenBank/DDBJ databases">
        <authorList>
            <person name="Kjaerup R.B."/>
            <person name="Dalgaard T.S."/>
            <person name="Juul-Madsen H.R."/>
        </authorList>
    </citation>
    <scope>NUCLEOTIDE SEQUENCE [LARGE SCALE GENOMIC DNA]</scope>
    <source>
        <strain evidence="5 6">DSM 16361</strain>
    </source>
</reference>
<dbReference type="EMBL" id="FLMQ01000058">
    <property type="protein sequence ID" value="SBP90137.1"/>
    <property type="molecule type" value="Genomic_DNA"/>
</dbReference>
<dbReference type="Gene3D" id="1.50.10.10">
    <property type="match status" value="1"/>
</dbReference>
<proteinExistence type="predicted"/>
<gene>
    <name evidence="5" type="ORF">THIARS_90287</name>
</gene>
<dbReference type="InterPro" id="IPR011013">
    <property type="entry name" value="Gal_mutarotase_sf_dom"/>
</dbReference>
<dbReference type="InterPro" id="IPR010383">
    <property type="entry name" value="Glyco_hydrolase_94_b-supersand"/>
</dbReference>
<protein>
    <submittedName>
        <fullName evidence="5">Putative Cellobiose phosphorylase</fullName>
        <ecNumber evidence="5">2.4.1.20</ecNumber>
    </submittedName>
</protein>
<evidence type="ECO:0000313" key="6">
    <source>
        <dbReference type="Proteomes" id="UP000214566"/>
    </source>
</evidence>
<evidence type="ECO:0000259" key="4">
    <source>
        <dbReference type="Pfam" id="PF17167"/>
    </source>
</evidence>
<dbReference type="GO" id="GO:0030246">
    <property type="term" value="F:carbohydrate binding"/>
    <property type="evidence" value="ECO:0007669"/>
    <property type="project" value="InterPro"/>
</dbReference>
<feature type="domain" description="Glycosyl hydrolase 94 supersandwich" evidence="3">
    <location>
        <begin position="28"/>
        <end position="295"/>
    </location>
</feature>
<dbReference type="InterPro" id="IPR008928">
    <property type="entry name" value="6-hairpin_glycosidase_sf"/>
</dbReference>
<dbReference type="InterPro" id="IPR037820">
    <property type="entry name" value="GH94N_NdvB"/>
</dbReference>
<dbReference type="InterPro" id="IPR037824">
    <property type="entry name" value="GH94N_2_NdvB"/>
</dbReference>
<dbReference type="CDD" id="cd11753">
    <property type="entry name" value="GH94N_ChvB_NdvB_2_like"/>
    <property type="match status" value="1"/>
</dbReference>
<dbReference type="EC" id="2.4.1.20" evidence="5"/>
<dbReference type="InterPro" id="IPR033432">
    <property type="entry name" value="GH94_catalytic"/>
</dbReference>
<dbReference type="CDD" id="cd11756">
    <property type="entry name" value="GH94N_ChvB_NdvB_1_like"/>
    <property type="match status" value="1"/>
</dbReference>
<name>A0A238DA02_THIDL</name>
<dbReference type="SUPFAM" id="SSF74650">
    <property type="entry name" value="Galactose mutarotase-like"/>
    <property type="match status" value="2"/>
</dbReference>
<evidence type="ECO:0000256" key="1">
    <source>
        <dbReference type="ARBA" id="ARBA00022676"/>
    </source>
</evidence>